<evidence type="ECO:0000313" key="5">
    <source>
        <dbReference type="EMBL" id="MFC3760088.1"/>
    </source>
</evidence>
<evidence type="ECO:0000259" key="4">
    <source>
        <dbReference type="PROSITE" id="PS51898"/>
    </source>
</evidence>
<keyword evidence="3" id="KW-0233">DNA recombination</keyword>
<sequence>MSRVGGYLRWLAGPEIGGTDLGTGDPLTDPVTARRAVREYRSWIESERAAKPTTVNATLTALDHFHAYQGISELESARVDQPAAAPPALSPDELDAFQHAVARRQAVRDRAIALVLVDTGLLASELVALDVPDVRRGTASLIVRHDDVAKRRELPMSPHSEIPLRGWLRERSRWTGSPALFVNRRGGRLSTRWVTELVVAISQAASLDRVVTPALLRRTFATNLLDRGTDPHDVAALMGHKRVQTTNAYRR</sequence>
<evidence type="ECO:0000256" key="3">
    <source>
        <dbReference type="ARBA" id="ARBA00023172"/>
    </source>
</evidence>
<accession>A0ABV7Y7I8</accession>
<dbReference type="Gene3D" id="1.10.443.10">
    <property type="entry name" value="Intergrase catalytic core"/>
    <property type="match status" value="1"/>
</dbReference>
<dbReference type="PROSITE" id="PS51898">
    <property type="entry name" value="TYR_RECOMBINASE"/>
    <property type="match status" value="1"/>
</dbReference>
<feature type="domain" description="Tyr recombinase" evidence="4">
    <location>
        <begin position="84"/>
        <end position="251"/>
    </location>
</feature>
<dbReference type="RefSeq" id="WP_205120090.1">
    <property type="nucleotide sequence ID" value="NZ_JAFBCM010000001.1"/>
</dbReference>
<dbReference type="PANTHER" id="PTHR30349">
    <property type="entry name" value="PHAGE INTEGRASE-RELATED"/>
    <property type="match status" value="1"/>
</dbReference>
<organism evidence="5 6">
    <name type="scientific">Tenggerimyces flavus</name>
    <dbReference type="NCBI Taxonomy" id="1708749"/>
    <lineage>
        <taxon>Bacteria</taxon>
        <taxon>Bacillati</taxon>
        <taxon>Actinomycetota</taxon>
        <taxon>Actinomycetes</taxon>
        <taxon>Propionibacteriales</taxon>
        <taxon>Nocardioidaceae</taxon>
        <taxon>Tenggerimyces</taxon>
    </lineage>
</organism>
<dbReference type="InterPro" id="IPR011010">
    <property type="entry name" value="DNA_brk_join_enz"/>
</dbReference>
<dbReference type="PANTHER" id="PTHR30349:SF41">
    <property type="entry name" value="INTEGRASE_RECOMBINASE PROTEIN MJ0367-RELATED"/>
    <property type="match status" value="1"/>
</dbReference>
<proteinExistence type="inferred from homology"/>
<comment type="similarity">
    <text evidence="1">Belongs to the 'phage' integrase family.</text>
</comment>
<dbReference type="Proteomes" id="UP001595699">
    <property type="component" value="Unassembled WGS sequence"/>
</dbReference>
<dbReference type="InterPro" id="IPR050090">
    <property type="entry name" value="Tyrosine_recombinase_XerCD"/>
</dbReference>
<gene>
    <name evidence="5" type="ORF">ACFOUW_04520</name>
</gene>
<comment type="caution">
    <text evidence="5">The sequence shown here is derived from an EMBL/GenBank/DDBJ whole genome shotgun (WGS) entry which is preliminary data.</text>
</comment>
<evidence type="ECO:0000256" key="1">
    <source>
        <dbReference type="ARBA" id="ARBA00008857"/>
    </source>
</evidence>
<evidence type="ECO:0000256" key="2">
    <source>
        <dbReference type="ARBA" id="ARBA00023125"/>
    </source>
</evidence>
<dbReference type="InterPro" id="IPR002104">
    <property type="entry name" value="Integrase_catalytic"/>
</dbReference>
<dbReference type="Pfam" id="PF00589">
    <property type="entry name" value="Phage_integrase"/>
    <property type="match status" value="1"/>
</dbReference>
<protein>
    <submittedName>
        <fullName evidence="5">Tyrosine-type recombinase/integrase</fullName>
    </submittedName>
</protein>
<dbReference type="InterPro" id="IPR013762">
    <property type="entry name" value="Integrase-like_cat_sf"/>
</dbReference>
<dbReference type="SUPFAM" id="SSF56349">
    <property type="entry name" value="DNA breaking-rejoining enzymes"/>
    <property type="match status" value="1"/>
</dbReference>
<reference evidence="6" key="1">
    <citation type="journal article" date="2019" name="Int. J. Syst. Evol. Microbiol.">
        <title>The Global Catalogue of Microorganisms (GCM) 10K type strain sequencing project: providing services to taxonomists for standard genome sequencing and annotation.</title>
        <authorList>
            <consortium name="The Broad Institute Genomics Platform"/>
            <consortium name="The Broad Institute Genome Sequencing Center for Infectious Disease"/>
            <person name="Wu L."/>
            <person name="Ma J."/>
        </authorList>
    </citation>
    <scope>NUCLEOTIDE SEQUENCE [LARGE SCALE GENOMIC DNA]</scope>
    <source>
        <strain evidence="6">CGMCC 4.7241</strain>
    </source>
</reference>
<keyword evidence="6" id="KW-1185">Reference proteome</keyword>
<dbReference type="CDD" id="cd00397">
    <property type="entry name" value="DNA_BRE_C"/>
    <property type="match status" value="1"/>
</dbReference>
<keyword evidence="2" id="KW-0238">DNA-binding</keyword>
<evidence type="ECO:0000313" key="6">
    <source>
        <dbReference type="Proteomes" id="UP001595699"/>
    </source>
</evidence>
<dbReference type="EMBL" id="JBHRZH010000004">
    <property type="protein sequence ID" value="MFC3760088.1"/>
    <property type="molecule type" value="Genomic_DNA"/>
</dbReference>
<name>A0ABV7Y7I8_9ACTN</name>